<accession>A0A6N6M9V2</accession>
<evidence type="ECO:0000313" key="3">
    <source>
        <dbReference type="Proteomes" id="UP000435357"/>
    </source>
</evidence>
<dbReference type="CDD" id="cd00146">
    <property type="entry name" value="PKD"/>
    <property type="match status" value="1"/>
</dbReference>
<dbReference type="Gene3D" id="2.60.40.10">
    <property type="entry name" value="Immunoglobulins"/>
    <property type="match status" value="1"/>
</dbReference>
<dbReference type="InterPro" id="IPR013783">
    <property type="entry name" value="Ig-like_fold"/>
</dbReference>
<dbReference type="InterPro" id="IPR000601">
    <property type="entry name" value="PKD_dom"/>
</dbReference>
<proteinExistence type="predicted"/>
<evidence type="ECO:0000259" key="1">
    <source>
        <dbReference type="PROSITE" id="PS50093"/>
    </source>
</evidence>
<dbReference type="InterPro" id="IPR035986">
    <property type="entry name" value="PKD_dom_sf"/>
</dbReference>
<feature type="domain" description="PKD" evidence="1">
    <location>
        <begin position="45"/>
        <end position="99"/>
    </location>
</feature>
<reference evidence="2 3" key="1">
    <citation type="submission" date="2019-09" db="EMBL/GenBank/DDBJ databases">
        <title>Genomes of Cryomorphaceae.</title>
        <authorList>
            <person name="Bowman J.P."/>
        </authorList>
    </citation>
    <scope>NUCLEOTIDE SEQUENCE [LARGE SCALE GENOMIC DNA]</scope>
    <source>
        <strain evidence="2 3">KCTC 52047</strain>
    </source>
</reference>
<dbReference type="PROSITE" id="PS50093">
    <property type="entry name" value="PKD"/>
    <property type="match status" value="1"/>
</dbReference>
<name>A0A6N6M9V2_9FLAO</name>
<dbReference type="RefSeq" id="WP_151166314.1">
    <property type="nucleotide sequence ID" value="NZ_WACR01000002.1"/>
</dbReference>
<organism evidence="2 3">
    <name type="scientific">Salibacter halophilus</name>
    <dbReference type="NCBI Taxonomy" id="1803916"/>
    <lineage>
        <taxon>Bacteria</taxon>
        <taxon>Pseudomonadati</taxon>
        <taxon>Bacteroidota</taxon>
        <taxon>Flavobacteriia</taxon>
        <taxon>Flavobacteriales</taxon>
        <taxon>Salibacteraceae</taxon>
        <taxon>Salibacter</taxon>
    </lineage>
</organism>
<evidence type="ECO:0000313" key="2">
    <source>
        <dbReference type="EMBL" id="KAB1065490.1"/>
    </source>
</evidence>
<dbReference type="SUPFAM" id="SSF49299">
    <property type="entry name" value="PKD domain"/>
    <property type="match status" value="1"/>
</dbReference>
<dbReference type="Pfam" id="PF18911">
    <property type="entry name" value="PKD_4"/>
    <property type="match status" value="1"/>
</dbReference>
<dbReference type="Proteomes" id="UP000435357">
    <property type="component" value="Unassembled WGS sequence"/>
</dbReference>
<sequence>MKKTAFYISILLSVIVSSCTDKPDACIEGSDRYYKNIEAKFRTCGEGEVFFWEFGNDSIGARGDNVQHIFERTGTYEVKLTGYSDDGRKTDEARKLVEVGYKRIDSIVVTQLILNGVEEKDNDQTRPDVYCTFGSFVSTDTIFNAPRNASEAEPFVFKFDSAVYNDLSIGDDVRLYDFNRSPGINDLEIEALRSTDALGDMENPQIWEIPLSLRLEIYWTLVE</sequence>
<comment type="caution">
    <text evidence="2">The sequence shown here is derived from an EMBL/GenBank/DDBJ whole genome shotgun (WGS) entry which is preliminary data.</text>
</comment>
<protein>
    <submittedName>
        <fullName evidence="2">PKD domain-containing protein</fullName>
    </submittedName>
</protein>
<dbReference type="OrthoDB" id="1491323at2"/>
<dbReference type="PROSITE" id="PS51257">
    <property type="entry name" value="PROKAR_LIPOPROTEIN"/>
    <property type="match status" value="1"/>
</dbReference>
<gene>
    <name evidence="2" type="ORF">F3059_02220</name>
</gene>
<dbReference type="AlphaFoldDB" id="A0A6N6M9V2"/>
<keyword evidence="3" id="KW-1185">Reference proteome</keyword>
<dbReference type="EMBL" id="WACR01000002">
    <property type="protein sequence ID" value="KAB1065490.1"/>
    <property type="molecule type" value="Genomic_DNA"/>
</dbReference>